<dbReference type="SUPFAM" id="SSF53850">
    <property type="entry name" value="Periplasmic binding protein-like II"/>
    <property type="match status" value="1"/>
</dbReference>
<feature type="signal peptide" evidence="4">
    <location>
        <begin position="1"/>
        <end position="25"/>
    </location>
</feature>
<evidence type="ECO:0000256" key="1">
    <source>
        <dbReference type="ARBA" id="ARBA00005695"/>
    </source>
</evidence>
<dbReference type="InterPro" id="IPR039424">
    <property type="entry name" value="SBP_5"/>
</dbReference>
<dbReference type="PANTHER" id="PTHR30290:SF9">
    <property type="entry name" value="OLIGOPEPTIDE-BINDING PROTEIN APPA"/>
    <property type="match status" value="1"/>
</dbReference>
<evidence type="ECO:0000259" key="5">
    <source>
        <dbReference type="Pfam" id="PF00496"/>
    </source>
</evidence>
<comment type="similarity">
    <text evidence="1">Belongs to the bacterial solute-binding protein 5 family.</text>
</comment>
<protein>
    <submittedName>
        <fullName evidence="6">ABC transporter substrate-binding protein</fullName>
    </submittedName>
</protein>
<feature type="domain" description="Solute-binding protein family 5" evidence="5">
    <location>
        <begin position="69"/>
        <end position="420"/>
    </location>
</feature>
<reference evidence="6 7" key="1">
    <citation type="submission" date="2022-01" db="EMBL/GenBank/DDBJ databases">
        <title>Dethiosulfovibrio faecalis sp. nov., a novel proteolytic, non-sulfur-reducing bacterium isolated from a marine aquaculture solid waste bioreactor.</title>
        <authorList>
            <person name="Grabowski S."/>
            <person name="Apolinario E."/>
            <person name="Schneider N."/>
            <person name="Marshall C.W."/>
            <person name="Sowers K.R."/>
        </authorList>
    </citation>
    <scope>NUCLEOTIDE SEQUENCE [LARGE SCALE GENOMIC DNA]</scope>
    <source>
        <strain evidence="6 7">DSM 12537</strain>
    </source>
</reference>
<dbReference type="RefSeq" id="WP_236099878.1">
    <property type="nucleotide sequence ID" value="NZ_JAKGUD010000011.1"/>
</dbReference>
<evidence type="ECO:0000256" key="3">
    <source>
        <dbReference type="ARBA" id="ARBA00022729"/>
    </source>
</evidence>
<feature type="chain" id="PRO_5047253331" evidence="4">
    <location>
        <begin position="26"/>
        <end position="502"/>
    </location>
</feature>
<dbReference type="PIRSF" id="PIRSF002741">
    <property type="entry name" value="MppA"/>
    <property type="match status" value="1"/>
</dbReference>
<keyword evidence="3 4" id="KW-0732">Signal</keyword>
<evidence type="ECO:0000256" key="2">
    <source>
        <dbReference type="ARBA" id="ARBA00022448"/>
    </source>
</evidence>
<evidence type="ECO:0000313" key="6">
    <source>
        <dbReference type="EMBL" id="MCF4143174.1"/>
    </source>
</evidence>
<dbReference type="Gene3D" id="3.10.105.10">
    <property type="entry name" value="Dipeptide-binding Protein, Domain 3"/>
    <property type="match status" value="1"/>
</dbReference>
<comment type="caution">
    <text evidence="6">The sequence shown here is derived from an EMBL/GenBank/DDBJ whole genome shotgun (WGS) entry which is preliminary data.</text>
</comment>
<dbReference type="EMBL" id="JAKGUD010000011">
    <property type="protein sequence ID" value="MCF4143174.1"/>
    <property type="molecule type" value="Genomic_DNA"/>
</dbReference>
<dbReference type="Gene3D" id="3.90.76.10">
    <property type="entry name" value="Dipeptide-binding Protein, Domain 1"/>
    <property type="match status" value="1"/>
</dbReference>
<keyword evidence="7" id="KW-1185">Reference proteome</keyword>
<dbReference type="PANTHER" id="PTHR30290">
    <property type="entry name" value="PERIPLASMIC BINDING COMPONENT OF ABC TRANSPORTER"/>
    <property type="match status" value="1"/>
</dbReference>
<sequence length="502" mass="55131">MKRSAFSVLALAGLLMIATASVAIAQDTLTVAMAQDAKTLDPHGSNDLASNTVMNQIYQNLLMLDSEGKLVPQLAESYEQLDGKTYRFKLRKGVLFHNGEELKASDVVYSFRRAISPKGSAVSTYASAIDPEGFETPDDYTVIIRTKEENTPFVASLSHVGFGCIINEKATEEAGDDYGQRPVGTGPYRFVSWAKGDRIVLERFDKFSGPAPVAETMVIRPITEATTRTIELETGAVDIALDITPNDMKRVEENDDLRLLRKVGNMTSYIGINTAKAPFDDIRVRRAISLAIDAEGICDVVFRGVGSLPKSPMSPGVMYYDDGQKAQGYDVEAAKKLLEEAGATGMKIQIWTSDRKDRVDTATFAQAMLLEVGIEAEIKVLEWGAFLEGLKAGQHDLFVLGWIPSVPDPSFALDACFTTGSVWNFSRVSDPSIDELLKKGKTIPNGEERASVYGELQSKINDYLPWVYTQNNEFLIGTGKSVKDFEPSSNGVHHLYEVAFEE</sequence>
<evidence type="ECO:0000313" key="7">
    <source>
        <dbReference type="Proteomes" id="UP001200430"/>
    </source>
</evidence>
<accession>A0ABS9EPP7</accession>
<keyword evidence="2" id="KW-0813">Transport</keyword>
<proteinExistence type="inferred from homology"/>
<dbReference type="Pfam" id="PF00496">
    <property type="entry name" value="SBP_bac_5"/>
    <property type="match status" value="1"/>
</dbReference>
<dbReference type="Gene3D" id="3.40.190.10">
    <property type="entry name" value="Periplasmic binding protein-like II"/>
    <property type="match status" value="1"/>
</dbReference>
<organism evidence="6 7">
    <name type="scientific">Dethiosulfovibrio marinus</name>
    <dbReference type="NCBI Taxonomy" id="133532"/>
    <lineage>
        <taxon>Bacteria</taxon>
        <taxon>Thermotogati</taxon>
        <taxon>Synergistota</taxon>
        <taxon>Synergistia</taxon>
        <taxon>Synergistales</taxon>
        <taxon>Dethiosulfovibrionaceae</taxon>
        <taxon>Dethiosulfovibrio</taxon>
    </lineage>
</organism>
<dbReference type="InterPro" id="IPR000914">
    <property type="entry name" value="SBP_5_dom"/>
</dbReference>
<dbReference type="Proteomes" id="UP001200430">
    <property type="component" value="Unassembled WGS sequence"/>
</dbReference>
<name>A0ABS9EPP7_9BACT</name>
<evidence type="ECO:0000256" key="4">
    <source>
        <dbReference type="SAM" id="SignalP"/>
    </source>
</evidence>
<gene>
    <name evidence="6" type="ORF">L2W38_10165</name>
</gene>
<dbReference type="InterPro" id="IPR030678">
    <property type="entry name" value="Peptide/Ni-bd"/>
</dbReference>
<dbReference type="CDD" id="cd00995">
    <property type="entry name" value="PBP2_NikA_DppA_OppA_like"/>
    <property type="match status" value="1"/>
</dbReference>